<sequence>MNHPLAGQAVISGHFSTPNFIPNVKSRSNTETSDLSNTIKYMPGSTGQYRFNAQNGRFNIDGKQDVGDSFTFQPIAWRIFENSLFARGRVETWAELFFVDDKKAMSSVMYNNSSVCELRRLMERLFYDDLKLSDIVLKVTSEKKINEKTTHKGTWYRAVFQYETANRAIVAELAAFAQANPINRTETLTESGVHRLISDSYAYGLSLPGLPVAPVLLTPRLAA</sequence>
<dbReference type="AlphaFoldDB" id="A0A7C9FMV8"/>
<protein>
    <submittedName>
        <fullName evidence="1">Uncharacterized protein</fullName>
    </submittedName>
</protein>
<gene>
    <name evidence="1" type="ORF">GBK04_00205</name>
</gene>
<dbReference type="EMBL" id="WHLY01000001">
    <property type="protein sequence ID" value="MPR31809.1"/>
    <property type="molecule type" value="Genomic_DNA"/>
</dbReference>
<reference evidence="1 2" key="1">
    <citation type="submission" date="2019-10" db="EMBL/GenBank/DDBJ databases">
        <title>Draft Genome Sequence of Cytophagaceae sp. SJW1-29.</title>
        <authorList>
            <person name="Choi A."/>
        </authorList>
    </citation>
    <scope>NUCLEOTIDE SEQUENCE [LARGE SCALE GENOMIC DNA]</scope>
    <source>
        <strain evidence="1 2">SJW1-29</strain>
    </source>
</reference>
<accession>A0A7C9FMV8</accession>
<dbReference type="RefSeq" id="WP_152755804.1">
    <property type="nucleotide sequence ID" value="NZ_WHLY01000001.1"/>
</dbReference>
<comment type="caution">
    <text evidence="1">The sequence shown here is derived from an EMBL/GenBank/DDBJ whole genome shotgun (WGS) entry which is preliminary data.</text>
</comment>
<proteinExistence type="predicted"/>
<evidence type="ECO:0000313" key="2">
    <source>
        <dbReference type="Proteomes" id="UP000479293"/>
    </source>
</evidence>
<dbReference type="Proteomes" id="UP000479293">
    <property type="component" value="Unassembled WGS sequence"/>
</dbReference>
<evidence type="ECO:0000313" key="1">
    <source>
        <dbReference type="EMBL" id="MPR31809.1"/>
    </source>
</evidence>
<keyword evidence="2" id="KW-1185">Reference proteome</keyword>
<name>A0A7C9FMV8_9BACT</name>
<organism evidence="1 2">
    <name type="scientific">Salmonirosea aquatica</name>
    <dbReference type="NCBI Taxonomy" id="2654236"/>
    <lineage>
        <taxon>Bacteria</taxon>
        <taxon>Pseudomonadati</taxon>
        <taxon>Bacteroidota</taxon>
        <taxon>Cytophagia</taxon>
        <taxon>Cytophagales</taxon>
        <taxon>Spirosomataceae</taxon>
        <taxon>Salmonirosea</taxon>
    </lineage>
</organism>